<evidence type="ECO:0000256" key="2">
    <source>
        <dbReference type="ARBA" id="ARBA00007853"/>
    </source>
</evidence>
<proteinExistence type="inferred from homology"/>
<dbReference type="InterPro" id="IPR033389">
    <property type="entry name" value="AUX/IAA_dom"/>
</dbReference>
<keyword evidence="4 10" id="KW-0805">Transcription regulation</keyword>
<dbReference type="PROSITE" id="PS51745">
    <property type="entry name" value="PB1"/>
    <property type="match status" value="1"/>
</dbReference>
<sequence>MAASEASIKGNNDASNHNSGADNGNSTSRSIGDAETALYTELWKACAGPLVTVPCENELVFYFPQGHIEQVEASTNQSADQQMPVYNLPSKILCRVVNVSLKAEPDTDEVFAQVTLLPVPNQDEDSVKKEPLPVPPPRFHVHSFCKTLTASDTSTHGGFSVLRRHADECLPPLDMSRQPPTQELVAKDLHGIEWRFRHIFRGQPRRHLLQSGWSVFVSSKRLVAGDAFIFLRGENGELRVGVRRAMRQQGNAPSSVISSHSMHLGVLATAWHAIKTKTMFIVYYKPRTSPAEFIVSYDQYMESVKINYSIGMRFKMRFEGEEAPEQRFTGTVVGIDDADPKRWPESKWRCLKVRWDETSAIVRPDRVSPWNIEPALSPPAPNPLPAARPKRPRSNVLPLSPDSSTLTREGPSKMTTDPSTANGFQRVLQGQELATLRATFAEGKESESTEKPLRWNPSLDEVKNDVGSASKRYGSEKWLPLGRAETSFTDLLSGFGSQLNAPPGLCMPHGDQAIPKRLPQEHDTKFNMIGNIWSTMPSGLSLNLMGSGLKTPSQDTNTACQTHGDARFGTFREFSMNSDHRGDNQQANWLMPPPVSQHLEMQSADLRELMPRSGFVQPQDTKPKEGNCKLFGIPLVSNSTSSDAVFSHKSAMIEPSVRMQNRMHFHQFPVSDSDQSMASKVADSPLATCQQEKQLQPFRPTVRDRESKAHSGSIRSCTKVHKQGTALGRSVDLAKFDNYDELIAELDNLFEFNGELKAQNKNWLVVYTDDEEDMMLVGDDPWEEFCGMVHKILILTKEEVQRMNPGTFILKGEENSSVAEGTDAKETNNLPTSSSGPDDC</sequence>
<comment type="subcellular location">
    <subcellularLocation>
        <location evidence="1 10">Nucleus</location>
    </subcellularLocation>
</comment>
<evidence type="ECO:0000256" key="10">
    <source>
        <dbReference type="RuleBase" id="RU004561"/>
    </source>
</evidence>
<name>A0ABD1HB98_SALDI</name>
<comment type="function">
    <text evidence="10">Auxin response factors (ARFs) are transcriptional factors that bind specifically to the DNA sequence 5'-TGTCTC-3' found in the auxin-responsive promoter elements (AuxREs).</text>
</comment>
<accession>A0ABD1HB98</accession>
<dbReference type="Pfam" id="PF02362">
    <property type="entry name" value="B3"/>
    <property type="match status" value="1"/>
</dbReference>
<keyword evidence="8 10" id="KW-0927">Auxin signaling pathway</keyword>
<dbReference type="GO" id="GO:0009734">
    <property type="term" value="P:auxin-activated signaling pathway"/>
    <property type="evidence" value="ECO:0007669"/>
    <property type="project" value="UniProtKB-KW"/>
</dbReference>
<dbReference type="Proteomes" id="UP001567538">
    <property type="component" value="Unassembled WGS sequence"/>
</dbReference>
<feature type="domain" description="TF-B3" evidence="12">
    <location>
        <begin position="144"/>
        <end position="246"/>
    </location>
</feature>
<keyword evidence="15" id="KW-1185">Reference proteome</keyword>
<comment type="subunit">
    <text evidence="10">Homodimers and heterodimers.</text>
</comment>
<feature type="domain" description="PB1" evidence="13">
    <location>
        <begin position="715"/>
        <end position="797"/>
    </location>
</feature>
<feature type="compositionally biased region" description="Pro residues" evidence="11">
    <location>
        <begin position="376"/>
        <end position="386"/>
    </location>
</feature>
<dbReference type="SMART" id="SM01019">
    <property type="entry name" value="B3"/>
    <property type="match status" value="1"/>
</dbReference>
<evidence type="ECO:0000256" key="11">
    <source>
        <dbReference type="SAM" id="MobiDB-lite"/>
    </source>
</evidence>
<evidence type="ECO:0000256" key="6">
    <source>
        <dbReference type="ARBA" id="ARBA00023163"/>
    </source>
</evidence>
<organism evidence="14 15">
    <name type="scientific">Salvia divinorum</name>
    <name type="common">Maria pastora</name>
    <name type="synonym">Diviner's sage</name>
    <dbReference type="NCBI Taxonomy" id="28513"/>
    <lineage>
        <taxon>Eukaryota</taxon>
        <taxon>Viridiplantae</taxon>
        <taxon>Streptophyta</taxon>
        <taxon>Embryophyta</taxon>
        <taxon>Tracheophyta</taxon>
        <taxon>Spermatophyta</taxon>
        <taxon>Magnoliopsida</taxon>
        <taxon>eudicotyledons</taxon>
        <taxon>Gunneridae</taxon>
        <taxon>Pentapetalae</taxon>
        <taxon>asterids</taxon>
        <taxon>lamiids</taxon>
        <taxon>Lamiales</taxon>
        <taxon>Lamiaceae</taxon>
        <taxon>Nepetoideae</taxon>
        <taxon>Mentheae</taxon>
        <taxon>Salviinae</taxon>
        <taxon>Salvia</taxon>
        <taxon>Salvia subgen. Calosphace</taxon>
    </lineage>
</organism>
<keyword evidence="3" id="KW-0217">Developmental protein</keyword>
<protein>
    <recommendedName>
        <fullName evidence="10">Auxin response factor</fullName>
    </recommendedName>
</protein>
<dbReference type="SUPFAM" id="SSF101936">
    <property type="entry name" value="DNA-binding pseudobarrel domain"/>
    <property type="match status" value="1"/>
</dbReference>
<evidence type="ECO:0000256" key="7">
    <source>
        <dbReference type="ARBA" id="ARBA00023242"/>
    </source>
</evidence>
<dbReference type="GO" id="GO:0005634">
    <property type="term" value="C:nucleus"/>
    <property type="evidence" value="ECO:0007669"/>
    <property type="project" value="UniProtKB-SubCell"/>
</dbReference>
<dbReference type="Gene3D" id="3.10.20.90">
    <property type="entry name" value="Phosphatidylinositol 3-kinase Catalytic Subunit, Chain A, domain 1"/>
    <property type="match status" value="1"/>
</dbReference>
<reference evidence="14 15" key="1">
    <citation type="submission" date="2024-06" db="EMBL/GenBank/DDBJ databases">
        <title>A chromosome level genome sequence of Diviner's sage (Salvia divinorum).</title>
        <authorList>
            <person name="Ford S.A."/>
            <person name="Ro D.-K."/>
            <person name="Ness R.W."/>
            <person name="Phillips M.A."/>
        </authorList>
    </citation>
    <scope>NUCLEOTIDE SEQUENCE [LARGE SCALE GENOMIC DNA]</scope>
    <source>
        <strain evidence="14">SAF-2024a</strain>
        <tissue evidence="14">Leaf</tissue>
    </source>
</reference>
<dbReference type="InterPro" id="IPR015300">
    <property type="entry name" value="DNA-bd_pseudobarrel_sf"/>
</dbReference>
<evidence type="ECO:0000313" key="15">
    <source>
        <dbReference type="Proteomes" id="UP001567538"/>
    </source>
</evidence>
<dbReference type="InterPro" id="IPR053793">
    <property type="entry name" value="PB1-like"/>
</dbReference>
<dbReference type="Gene3D" id="2.40.330.10">
    <property type="entry name" value="DNA-binding pseudobarrel domain"/>
    <property type="match status" value="1"/>
</dbReference>
<gene>
    <name evidence="14" type="primary">ARF2A</name>
    <name evidence="14" type="ORF">AAHA92_14341</name>
</gene>
<feature type="region of interest" description="Disordered" evidence="11">
    <location>
        <begin position="370"/>
        <end position="421"/>
    </location>
</feature>
<comment type="caution">
    <text evidence="14">The sequence shown here is derived from an EMBL/GenBank/DDBJ whole genome shotgun (WGS) entry which is preliminary data.</text>
</comment>
<keyword evidence="7 10" id="KW-0539">Nucleus</keyword>
<dbReference type="AlphaFoldDB" id="A0ABD1HB98"/>
<dbReference type="InterPro" id="IPR010525">
    <property type="entry name" value="ARF_dom"/>
</dbReference>
<dbReference type="InterPro" id="IPR003340">
    <property type="entry name" value="B3_DNA-bd"/>
</dbReference>
<dbReference type="FunFam" id="2.30.30.1040:FF:000001">
    <property type="entry name" value="Auxin response factor"/>
    <property type="match status" value="1"/>
</dbReference>
<evidence type="ECO:0000259" key="12">
    <source>
        <dbReference type="PROSITE" id="PS50863"/>
    </source>
</evidence>
<dbReference type="Gene3D" id="2.30.30.1040">
    <property type="match status" value="1"/>
</dbReference>
<dbReference type="CDD" id="cd10017">
    <property type="entry name" value="B3_DNA"/>
    <property type="match status" value="1"/>
</dbReference>
<dbReference type="FunFam" id="3.10.20.90:FF:000047">
    <property type="entry name" value="Auxin response factor"/>
    <property type="match status" value="1"/>
</dbReference>
<feature type="region of interest" description="Disordered" evidence="11">
    <location>
        <begin position="1"/>
        <end position="29"/>
    </location>
</feature>
<feature type="compositionally biased region" description="Polar residues" evidence="11">
    <location>
        <begin position="827"/>
        <end position="840"/>
    </location>
</feature>
<dbReference type="PANTHER" id="PTHR31384:SF79">
    <property type="entry name" value="AUXIN RESPONSE FACTOR 2"/>
    <property type="match status" value="1"/>
</dbReference>
<dbReference type="Pfam" id="PF02309">
    <property type="entry name" value="AUX_IAA"/>
    <property type="match status" value="1"/>
</dbReference>
<dbReference type="FunFam" id="2.40.330.10:FF:000001">
    <property type="entry name" value="Auxin response factor"/>
    <property type="match status" value="1"/>
</dbReference>
<evidence type="ECO:0000256" key="1">
    <source>
        <dbReference type="ARBA" id="ARBA00004123"/>
    </source>
</evidence>
<evidence type="ECO:0000256" key="8">
    <source>
        <dbReference type="ARBA" id="ARBA00023294"/>
    </source>
</evidence>
<evidence type="ECO:0000256" key="5">
    <source>
        <dbReference type="ARBA" id="ARBA00023125"/>
    </source>
</evidence>
<dbReference type="PROSITE" id="PS50863">
    <property type="entry name" value="B3"/>
    <property type="match status" value="1"/>
</dbReference>
<comment type="similarity">
    <text evidence="2 10">Belongs to the ARF family.</text>
</comment>
<evidence type="ECO:0000256" key="9">
    <source>
        <dbReference type="ARBA" id="ARBA00033478"/>
    </source>
</evidence>
<dbReference type="InterPro" id="IPR044835">
    <property type="entry name" value="ARF_plant"/>
</dbReference>
<evidence type="ECO:0000256" key="4">
    <source>
        <dbReference type="ARBA" id="ARBA00023015"/>
    </source>
</evidence>
<feature type="compositionally biased region" description="Polar residues" evidence="11">
    <location>
        <begin position="401"/>
        <end position="421"/>
    </location>
</feature>
<evidence type="ECO:0000256" key="3">
    <source>
        <dbReference type="ARBA" id="ARBA00022473"/>
    </source>
</evidence>
<dbReference type="Pfam" id="PF06507">
    <property type="entry name" value="ARF_AD"/>
    <property type="match status" value="1"/>
</dbReference>
<dbReference type="PANTHER" id="PTHR31384">
    <property type="entry name" value="AUXIN RESPONSE FACTOR 4-RELATED"/>
    <property type="match status" value="1"/>
</dbReference>
<evidence type="ECO:0000259" key="13">
    <source>
        <dbReference type="PROSITE" id="PS51745"/>
    </source>
</evidence>
<keyword evidence="5 10" id="KW-0238">DNA-binding</keyword>
<feature type="region of interest" description="Disordered" evidence="11">
    <location>
        <begin position="811"/>
        <end position="840"/>
    </location>
</feature>
<evidence type="ECO:0000313" key="14">
    <source>
        <dbReference type="EMBL" id="KAL1553699.1"/>
    </source>
</evidence>
<keyword evidence="6 10" id="KW-0804">Transcription</keyword>
<dbReference type="EMBL" id="JBEAFC010000006">
    <property type="protein sequence ID" value="KAL1553699.1"/>
    <property type="molecule type" value="Genomic_DNA"/>
</dbReference>
<dbReference type="GO" id="GO:0003677">
    <property type="term" value="F:DNA binding"/>
    <property type="evidence" value="ECO:0007669"/>
    <property type="project" value="UniProtKB-KW"/>
</dbReference>
<dbReference type="SUPFAM" id="SSF54277">
    <property type="entry name" value="CAD &amp; PB1 domains"/>
    <property type="match status" value="1"/>
</dbReference>
<dbReference type="GO" id="GO:0009835">
    <property type="term" value="P:fruit ripening"/>
    <property type="evidence" value="ECO:0007669"/>
    <property type="project" value="UniProtKB-KW"/>
</dbReference>
<keyword evidence="9" id="KW-0292">Fruit ripening</keyword>
<feature type="compositionally biased region" description="Polar residues" evidence="11">
    <location>
        <begin position="9"/>
        <end position="29"/>
    </location>
</feature>